<proteinExistence type="inferred from homology"/>
<feature type="region of interest" description="Disordered" evidence="6">
    <location>
        <begin position="49"/>
        <end position="92"/>
    </location>
</feature>
<keyword evidence="9" id="KW-1185">Reference proteome</keyword>
<dbReference type="SMART" id="SM00584">
    <property type="entry name" value="TLDc"/>
    <property type="match status" value="1"/>
</dbReference>
<dbReference type="PANTHER" id="PTHR23354:SF62">
    <property type="entry name" value="MUSTARD, ISOFORM V"/>
    <property type="match status" value="1"/>
</dbReference>
<evidence type="ECO:0000259" key="7">
    <source>
        <dbReference type="PROSITE" id="PS51886"/>
    </source>
</evidence>
<accession>A0A1W5D1V2</accession>
<dbReference type="GO" id="GO:0005634">
    <property type="term" value="C:nucleus"/>
    <property type="evidence" value="ECO:0007669"/>
    <property type="project" value="TreeGrafter"/>
</dbReference>
<dbReference type="Proteomes" id="UP000192927">
    <property type="component" value="Unassembled WGS sequence"/>
</dbReference>
<comment type="similarity">
    <text evidence="2">Belongs to the OXR1 family.</text>
</comment>
<comment type="subcellular location">
    <subcellularLocation>
        <location evidence="1">Mitochondrion</location>
    </subcellularLocation>
</comment>
<reference evidence="9" key="1">
    <citation type="submission" date="2017-03" db="EMBL/GenBank/DDBJ databases">
        <authorList>
            <person name="Sharma R."/>
            <person name="Thines M."/>
        </authorList>
    </citation>
    <scope>NUCLEOTIDE SEQUENCE [LARGE SCALE GENOMIC DNA]</scope>
</reference>
<dbReference type="GO" id="GO:0006979">
    <property type="term" value="P:response to oxidative stress"/>
    <property type="evidence" value="ECO:0007669"/>
    <property type="project" value="TreeGrafter"/>
</dbReference>
<feature type="region of interest" description="Disordered" evidence="6">
    <location>
        <begin position="1"/>
        <end position="29"/>
    </location>
</feature>
<dbReference type="InterPro" id="IPR006571">
    <property type="entry name" value="TLDc_dom"/>
</dbReference>
<name>A0A1W5D1V2_9LECA</name>
<keyword evidence="3" id="KW-0496">Mitochondrion</keyword>
<evidence type="ECO:0000256" key="2">
    <source>
        <dbReference type="ARBA" id="ARBA00009540"/>
    </source>
</evidence>
<protein>
    <recommendedName>
        <fullName evidence="5">Oxidation resistance protein 1</fullName>
    </recommendedName>
</protein>
<dbReference type="PROSITE" id="PS51886">
    <property type="entry name" value="TLDC"/>
    <property type="match status" value="1"/>
</dbReference>
<evidence type="ECO:0000256" key="1">
    <source>
        <dbReference type="ARBA" id="ARBA00004173"/>
    </source>
</evidence>
<evidence type="ECO:0000313" key="9">
    <source>
        <dbReference type="Proteomes" id="UP000192927"/>
    </source>
</evidence>
<sequence length="245" mass="26614">MSSTSQPHQPDPSYPSSKPPRPPIPSPTSYLSYPVAHVVSGIYRRLTEPSVPTISTNPPPQASPNTMPGIYTPPNRTASPFQPPPLTPLTLRGIHESTTSSAQILTRALAEEIRLLVPPRLQLVDDWSLIYSVEQDGVSLATLYAKCDVHRGKRSGYVLVVRDGTSTPDRIRFKAFPYSGVNDYVLYCEPSYLSVGGGDGRYGLWLDGVLERGVSGPCLTFGNEGLSEEGGKFEVLGVEIWCIGV</sequence>
<dbReference type="AlphaFoldDB" id="A0A1W5D1V2"/>
<evidence type="ECO:0000313" key="8">
    <source>
        <dbReference type="EMBL" id="SLM37031.1"/>
    </source>
</evidence>
<dbReference type="PANTHER" id="PTHR23354">
    <property type="entry name" value="NUCLEOLAR PROTEIN 7/ESTROGEN RECEPTOR COACTIVATOR-RELATED"/>
    <property type="match status" value="1"/>
</dbReference>
<dbReference type="GO" id="GO:0005739">
    <property type="term" value="C:mitochondrion"/>
    <property type="evidence" value="ECO:0007669"/>
    <property type="project" value="UniProtKB-SubCell"/>
</dbReference>
<evidence type="ECO:0000256" key="5">
    <source>
        <dbReference type="ARBA" id="ARBA00040604"/>
    </source>
</evidence>
<evidence type="ECO:0000256" key="4">
    <source>
        <dbReference type="ARBA" id="ARBA00037112"/>
    </source>
</evidence>
<organism evidence="8 9">
    <name type="scientific">Lasallia pustulata</name>
    <dbReference type="NCBI Taxonomy" id="136370"/>
    <lineage>
        <taxon>Eukaryota</taxon>
        <taxon>Fungi</taxon>
        <taxon>Dikarya</taxon>
        <taxon>Ascomycota</taxon>
        <taxon>Pezizomycotina</taxon>
        <taxon>Lecanoromycetes</taxon>
        <taxon>OSLEUM clade</taxon>
        <taxon>Umbilicariomycetidae</taxon>
        <taxon>Umbilicariales</taxon>
        <taxon>Umbilicariaceae</taxon>
        <taxon>Lasallia</taxon>
    </lineage>
</organism>
<comment type="function">
    <text evidence="4">May be involved in protection from oxidative damage.</text>
</comment>
<dbReference type="Pfam" id="PF07534">
    <property type="entry name" value="TLD"/>
    <property type="match status" value="2"/>
</dbReference>
<feature type="compositionally biased region" description="Pro residues" evidence="6">
    <location>
        <begin position="9"/>
        <end position="26"/>
    </location>
</feature>
<evidence type="ECO:0000256" key="3">
    <source>
        <dbReference type="ARBA" id="ARBA00023128"/>
    </source>
</evidence>
<dbReference type="EMBL" id="FWEW01001418">
    <property type="protein sequence ID" value="SLM37031.1"/>
    <property type="molecule type" value="Genomic_DNA"/>
</dbReference>
<evidence type="ECO:0000256" key="6">
    <source>
        <dbReference type="SAM" id="MobiDB-lite"/>
    </source>
</evidence>
<feature type="domain" description="TLDc" evidence="7">
    <location>
        <begin position="103"/>
        <end position="244"/>
    </location>
</feature>